<dbReference type="AlphaFoldDB" id="A0A267FZA0"/>
<feature type="region of interest" description="Disordered" evidence="3">
    <location>
        <begin position="57"/>
        <end position="112"/>
    </location>
</feature>
<dbReference type="OrthoDB" id="274641at2759"/>
<keyword evidence="5" id="KW-1185">Reference proteome</keyword>
<organism evidence="4 5">
    <name type="scientific">Macrostomum lignano</name>
    <dbReference type="NCBI Taxonomy" id="282301"/>
    <lineage>
        <taxon>Eukaryota</taxon>
        <taxon>Metazoa</taxon>
        <taxon>Spiralia</taxon>
        <taxon>Lophotrochozoa</taxon>
        <taxon>Platyhelminthes</taxon>
        <taxon>Rhabditophora</taxon>
        <taxon>Macrostomorpha</taxon>
        <taxon>Macrostomida</taxon>
        <taxon>Macrostomidae</taxon>
        <taxon>Macrostomum</taxon>
    </lineage>
</organism>
<keyword evidence="2" id="KW-0496">Mitochondrion</keyword>
<comment type="subcellular location">
    <subcellularLocation>
        <location evidence="2">Mitochondrion inner membrane</location>
        <topology evidence="2">Peripheral membrane protein</topology>
        <orientation evidence="2">Matrix side</orientation>
    </subcellularLocation>
</comment>
<evidence type="ECO:0000256" key="1">
    <source>
        <dbReference type="ARBA" id="ARBA00007355"/>
    </source>
</evidence>
<evidence type="ECO:0000256" key="2">
    <source>
        <dbReference type="RuleBase" id="RU363103"/>
    </source>
</evidence>
<dbReference type="GO" id="GO:0006979">
    <property type="term" value="P:response to oxidative stress"/>
    <property type="evidence" value="ECO:0007669"/>
    <property type="project" value="TreeGrafter"/>
</dbReference>
<comment type="function">
    <text evidence="2">Accessory subunit of the mitochondrial membrane respiratory chain NADH dehydrogenase (Complex I), that is believed not to be involved in catalysis. Complex I functions in the transfer of electrons from NADH to the respiratory chain. The immediate electron acceptor for the enzyme is believed to be ubiquinone.</text>
</comment>
<dbReference type="EMBL" id="NIVC01000652">
    <property type="protein sequence ID" value="PAA79101.1"/>
    <property type="molecule type" value="Genomic_DNA"/>
</dbReference>
<evidence type="ECO:0000313" key="4">
    <source>
        <dbReference type="EMBL" id="PAA79101.1"/>
    </source>
</evidence>
<comment type="caution">
    <text evidence="4">The sequence shown here is derived from an EMBL/GenBank/DDBJ whole genome shotgun (WGS) entry which is preliminary data.</text>
</comment>
<sequence>TDELKWGKLVGEDKYGNKYFENNEYFLGRNRWVHYAPKHGLEYDGSQIPSEWHRWLHSMTDDPPNKVPPSPQHKWLADHEQNPSGVNPRREYVPYSTTRPKIEAWKPPSKPL</sequence>
<keyword evidence="2" id="KW-0472">Membrane</keyword>
<reference evidence="4 5" key="1">
    <citation type="submission" date="2017-06" db="EMBL/GenBank/DDBJ databases">
        <title>A platform for efficient transgenesis in Macrostomum lignano, a flatworm model organism for stem cell research.</title>
        <authorList>
            <person name="Berezikov E."/>
        </authorList>
    </citation>
    <scope>NUCLEOTIDE SEQUENCE [LARGE SCALE GENOMIC DNA]</scope>
    <source>
        <strain evidence="4">DV1</strain>
        <tissue evidence="4">Whole organism</tissue>
    </source>
</reference>
<dbReference type="GO" id="GO:0005743">
    <property type="term" value="C:mitochondrial inner membrane"/>
    <property type="evidence" value="ECO:0007669"/>
    <property type="project" value="UniProtKB-SubCell"/>
</dbReference>
<dbReference type="PANTHER" id="PTHR12910">
    <property type="entry name" value="NADH-UBIQUINONE OXIDOREDUCTASE SUBUNIT B17.2"/>
    <property type="match status" value="1"/>
</dbReference>
<keyword evidence="2" id="KW-0999">Mitochondrion inner membrane</keyword>
<keyword evidence="2" id="KW-0249">Electron transport</keyword>
<protein>
    <recommendedName>
        <fullName evidence="2">NADH dehydrogenase [ubiquinone] 1 alpha subcomplex subunit 12</fullName>
    </recommendedName>
</protein>
<comment type="subunit">
    <text evidence="2">Complex I is composed of 45 different subunits.</text>
</comment>
<comment type="similarity">
    <text evidence="1 2">Belongs to the complex I NDUFA12 subunit family.</text>
</comment>
<keyword evidence="2" id="KW-0813">Transport</keyword>
<keyword evidence="2" id="KW-0679">Respiratory chain</keyword>
<dbReference type="STRING" id="282301.A0A267FZA0"/>
<dbReference type="Pfam" id="PF05071">
    <property type="entry name" value="NDUFA12"/>
    <property type="match status" value="1"/>
</dbReference>
<feature type="non-terminal residue" evidence="4">
    <location>
        <position position="1"/>
    </location>
</feature>
<gene>
    <name evidence="4" type="ORF">BOX15_Mlig009705g2</name>
</gene>
<dbReference type="GO" id="GO:0045271">
    <property type="term" value="C:respiratory chain complex I"/>
    <property type="evidence" value="ECO:0007669"/>
    <property type="project" value="InterPro"/>
</dbReference>
<proteinExistence type="inferred from homology"/>
<dbReference type="Proteomes" id="UP000215902">
    <property type="component" value="Unassembled WGS sequence"/>
</dbReference>
<accession>A0A267FZA0</accession>
<dbReference type="PANTHER" id="PTHR12910:SF2">
    <property type="entry name" value="NADH DEHYDROGENASE [UBIQUINONE] 1 ALPHA SUBCOMPLEX SUBUNIT 12"/>
    <property type="match status" value="1"/>
</dbReference>
<dbReference type="InterPro" id="IPR007763">
    <property type="entry name" value="NDUFA12"/>
</dbReference>
<evidence type="ECO:0000256" key="3">
    <source>
        <dbReference type="SAM" id="MobiDB-lite"/>
    </source>
</evidence>
<name>A0A267FZA0_9PLAT</name>
<evidence type="ECO:0000313" key="5">
    <source>
        <dbReference type="Proteomes" id="UP000215902"/>
    </source>
</evidence>